<dbReference type="SUPFAM" id="SSF55874">
    <property type="entry name" value="ATPase domain of HSP90 chaperone/DNA topoisomerase II/histidine kinase"/>
    <property type="match status" value="1"/>
</dbReference>
<dbReference type="PANTHER" id="PTHR32387:SF0">
    <property type="entry name" value="PROTEIN NO VEIN"/>
    <property type="match status" value="1"/>
</dbReference>
<protein>
    <recommendedName>
        <fullName evidence="6">Protein NO VEIN C-terminal domain-containing protein</fullName>
    </recommendedName>
</protein>
<dbReference type="EMBL" id="JAODUP010000035">
    <property type="protein sequence ID" value="KAK2166768.1"/>
    <property type="molecule type" value="Genomic_DNA"/>
</dbReference>
<dbReference type="Pfam" id="PF13020">
    <property type="entry name" value="NOV_C"/>
    <property type="match status" value="1"/>
</dbReference>
<feature type="domain" description="Protein NO VEIN C-terminal" evidence="2">
    <location>
        <begin position="2479"/>
        <end position="2575"/>
    </location>
</feature>
<dbReference type="PANTHER" id="PTHR32387">
    <property type="entry name" value="WU:FJ29H11"/>
    <property type="match status" value="1"/>
</dbReference>
<feature type="compositionally biased region" description="Polar residues" evidence="1">
    <location>
        <begin position="2289"/>
        <end position="2301"/>
    </location>
</feature>
<feature type="domain" description="Sacsin/Nov" evidence="3">
    <location>
        <begin position="930"/>
        <end position="1034"/>
    </location>
</feature>
<dbReference type="InterPro" id="IPR058210">
    <property type="entry name" value="SACS/Nov_dom"/>
</dbReference>
<evidence type="ECO:0000259" key="3">
    <source>
        <dbReference type="Pfam" id="PF25794"/>
    </source>
</evidence>
<feature type="compositionally biased region" description="Polar residues" evidence="1">
    <location>
        <begin position="2313"/>
        <end position="2327"/>
    </location>
</feature>
<comment type="caution">
    <text evidence="4">The sequence shown here is derived from an EMBL/GenBank/DDBJ whole genome shotgun (WGS) entry which is preliminary data.</text>
</comment>
<gene>
    <name evidence="4" type="ORF">LSH36_35g00062</name>
</gene>
<dbReference type="Proteomes" id="UP001208570">
    <property type="component" value="Unassembled WGS sequence"/>
</dbReference>
<evidence type="ECO:0000259" key="2">
    <source>
        <dbReference type="Pfam" id="PF13020"/>
    </source>
</evidence>
<sequence>MKRRRSDDLWRHQLQNRPSHHEQQMHSGRANHPMPLMRCAPPHAHFTQTQLPGLCPRQSPRMGYRPDNARLFERPVGRPQGPPHKKVFIPKDELADVARDCIERIAESKKYVSVERVEKLLLQHYKVASLAELDVHKIEHISSINEHIRTQAKVNAYIQAFVKCRVIATLNELGDALREFVASGKEFISLLLGPLTEQPLIYDYFRFPPEGVDIPSITAIDILQHLRDFLTENDLWTKRTDLQDFMKYLTEKRDVKSPYELGVRITSIGLAIQVLKRAQRDASRSIQAATKQLTDMAENNLCKAFDEFTRSVIDKDPGYCCVRLEYTRMPLKQLIDVLFQKLNVLYTSVNYMDELHHNRHRVPMMNKTQMFLHKLLDHLRRDKLLQKMLQFAVCCSSEQIHLQLKDILGLGETNTPTSTVSEVSNGSPRPSLDEAIKLIKTYLERCLTHGSLSFSHLARIENKLLEEFDFPHFFALGFGTFLDIVAHNSEIKQFLEDNGSGLVGLSLASIGGRSVHLPSKHDLLYFIWQCGIAEASQMRMLEDAMCYHFNSPDVKSLGHGSVTHLLKNIERDPHKDCGSCVLFESALIAKSGSPCLVRGQKVGVLGHVTKDKALASLQNCPLLEDLYEWSQWHVVFEPELGDLKDFIQKHGGLHVVTIANGNARLNMTTSVLALETRPGVLLKITADTSPDKLASAILRGGTQDRTSKAAKFVLDCLTFLPKLVCLGVFLEPLSQVIGQTKSKELLLKLAVSSSSSSRLQLIGMMCGFEEWAQTFQEKMAPPVDSVEELDAVELDDVIMIDESEDSEETEDEIDDLLFEGEQILIKQHQINKVSSLPENELELSDFTSNSGEKKPEVTHLIKQTADNIDIGTTSSGSSLDKVNPCRTIIDMIRCEEFGIDVILSEDGQKLMVKHQERLGRSLDRLSKDLYSKDTHFVLELIQNADDNDYPQEISHSSCRPSVKFIIEENVIIVLNNECGFLERNIRAVCDVGRTTKGKHKYGYIGQKGIGFKSVFRITDRPEIHSNGYHICFDVNSGPSGYILPHWIHAEEQQCFTEWTTRIVLPIKLSIQSQTLAAKFHDICPSLLLFLHRIKSLSVVNKVEGYILDIERSDVGNSIVEIKHSKSTDIWFVVRKTLNAKEISMQAKSGIDVDSTEIAMAFPVVPKEQVQTQFQPPKQPVFAFLPLRSYGFRFVIQADFDVPSSRENVDRDSLWNQWLISELYMLFVDAFNAFKSHPGFSELEAICRFLQFIPLEDEILDFFRPVAAQILKQLRAVPCLPSSSDSKKLTWKLPSQLIVSNDAQLQDVIPSSVLRDKLGLDYLHPDVADIMSPTLITSLGVQKISLQHLIEIHRSMLRQQQHDEIDDNKRIILTAKWLTCVYRTMDEFQDNTKILDEIRRLPTIPLINGVMVALETSSVFYPPESLPHQQPCQGLLTSLYQDLNTVHPFLLKCQDSVANSQVSNLLDNLGVKHLMPHDIIHHHILPVLETDQWKVKNKDLLVAYLVYIKTELEQNHSLLNVEHLREVAVVLTSHGPIKSAHADIHFPPIYQNKIDLCKSLPGYDWVLLDPCYIAGKQTETFRWQWRDFFIKLGITDFFALKSVHLSFTQKQLMHSPWADYAELLSNEASCSLVDTKSVEAEMLICKNAHPESYLAQMRTLFEILDQDWDSFGCEQSLVTQICVGDDNVIDDVETSFALLLKSAPWVPAMVCSIGEEAVLTYDIKSMIPHSLYVRNDQTKRLLAHQVHYVDAKVSPKSSFSQFLGIRFKVTVDLVRELLISWCRREDELIEEPISFTISVNHIKAIYHYLYDNLPPKQFQDLVHEHPLIFVTDKPLPDAEVPVKGMFLARHEVRWSDPSGLFTKYKSIIDSIDHEQAIRKPELAPLYNDMTDMFLKVIGVEPQPSLEAYTQLMLIISTSTIGSRDVTDMLTIITVLGCNIMACQQPVGSDSDLQLRNIKLLMGDKKCLLEKHQHIWVSLSDKPMMADNAQLEKMFREHDQVYFLECGERYGNQVMSQSCSGSSPIMIKAVKTFYETIGLEYLSQCVEVSSVTEMYSTCPSLQAYVSDAIGYIQCLLLAEYPEIYSTLQAKGIGTKLAAMTFAKVSRLERVYTLKHFPQVPVVRDEKAQFDIKECQFIVHQDYVNSYSEINKELAFYFSQGDKHCCRQLKEMLNDLHSELKQSSPNMWSFVDEHDIQMLPKQEQAWVVPQPVVVYQQPTEPGYTSHCIQNPWCRDPPENMAQQMTQDKKENLRHLPVWPPKSGGNENNAKGRDLDHHKKSSSCVWPPPKPPQSTDQSELPTNLRPSRYKDKEHEGSGSNPGQNVTVQICSSPKKGVASVRTDVTENAIEMMSPTNTSSDDQRLEVMRQSELEKQDSSTGNIQHTGSIARDDRREDSMVVEFVTSTEHSGRVIPADSNIKQYGFTDPKQCSKKTVYLFGPPMWMENTSDTLYEEICSGSKLTAPDKLPLTERPDRREIAAWGEALVKKYLEQLAQDAASGIKQIIWLNEDQERALPYDLIILMATGKSGLDTEEVYVEVKATESDDKAFFEISSQQFEFAQQVKERYHIYRVFSAGKSHTRNCFEMPLFVQSNVLVDYPKDLNLLNRNDTTVFMSDDPIQLSSRANARINDLFDWFRANTLSLNPRKTNYMLIIRWRYRNSKLKNKPRIGDIKGNDGTETQCDLVKADILSTYFASVFTRDNMEDIPSIKTKYRGPPLSAVNITTELVQKKKPVRAEPQ</sequence>
<keyword evidence="5" id="KW-1185">Reference proteome</keyword>
<feature type="compositionally biased region" description="Polar residues" evidence="1">
    <location>
        <begin position="2373"/>
        <end position="2382"/>
    </location>
</feature>
<feature type="region of interest" description="Disordered" evidence="1">
    <location>
        <begin position="2366"/>
        <end position="2389"/>
    </location>
</feature>
<proteinExistence type="predicted"/>
<dbReference type="NCBIfam" id="NF047352">
    <property type="entry name" value="P_loop_sacsin"/>
    <property type="match status" value="1"/>
</dbReference>
<dbReference type="InterPro" id="IPR036890">
    <property type="entry name" value="HATPase_C_sf"/>
</dbReference>
<dbReference type="InterPro" id="IPR024975">
    <property type="entry name" value="NOV_C"/>
</dbReference>
<organism evidence="4 5">
    <name type="scientific">Paralvinella palmiformis</name>
    <dbReference type="NCBI Taxonomy" id="53620"/>
    <lineage>
        <taxon>Eukaryota</taxon>
        <taxon>Metazoa</taxon>
        <taxon>Spiralia</taxon>
        <taxon>Lophotrochozoa</taxon>
        <taxon>Annelida</taxon>
        <taxon>Polychaeta</taxon>
        <taxon>Sedentaria</taxon>
        <taxon>Canalipalpata</taxon>
        <taxon>Terebellida</taxon>
        <taxon>Terebelliformia</taxon>
        <taxon>Alvinellidae</taxon>
        <taxon>Paralvinella</taxon>
    </lineage>
</organism>
<feature type="region of interest" description="Disordered" evidence="1">
    <location>
        <begin position="2251"/>
        <end position="2335"/>
    </location>
</feature>
<evidence type="ECO:0000313" key="5">
    <source>
        <dbReference type="Proteomes" id="UP001208570"/>
    </source>
</evidence>
<dbReference type="Pfam" id="PF25794">
    <property type="entry name" value="SACS"/>
    <property type="match status" value="1"/>
</dbReference>
<dbReference type="Gene3D" id="3.30.565.10">
    <property type="entry name" value="Histidine kinase-like ATPase, C-terminal domain"/>
    <property type="match status" value="1"/>
</dbReference>
<reference evidence="4" key="1">
    <citation type="journal article" date="2023" name="Mol. Biol. Evol.">
        <title>Third-Generation Sequencing Reveals the Adaptive Role of the Epigenome in Three Deep-Sea Polychaetes.</title>
        <authorList>
            <person name="Perez M."/>
            <person name="Aroh O."/>
            <person name="Sun Y."/>
            <person name="Lan Y."/>
            <person name="Juniper S.K."/>
            <person name="Young C.R."/>
            <person name="Angers B."/>
            <person name="Qian P.Y."/>
        </authorList>
    </citation>
    <scope>NUCLEOTIDE SEQUENCE</scope>
    <source>
        <strain evidence="4">P08H-3</strain>
    </source>
</reference>
<evidence type="ECO:0008006" key="6">
    <source>
        <dbReference type="Google" id="ProtNLM"/>
    </source>
</evidence>
<feature type="compositionally biased region" description="Basic and acidic residues" evidence="1">
    <location>
        <begin position="1"/>
        <end position="11"/>
    </location>
</feature>
<feature type="region of interest" description="Disordered" evidence="1">
    <location>
        <begin position="1"/>
        <end position="31"/>
    </location>
</feature>
<name>A0AAD9KAA5_9ANNE</name>
<accession>A0AAD9KAA5</accession>
<evidence type="ECO:0000256" key="1">
    <source>
        <dbReference type="SAM" id="MobiDB-lite"/>
    </source>
</evidence>
<evidence type="ECO:0000313" key="4">
    <source>
        <dbReference type="EMBL" id="KAK2166768.1"/>
    </source>
</evidence>
<dbReference type="InterPro" id="IPR052957">
    <property type="entry name" value="Auxin_embryo_med"/>
</dbReference>